<protein>
    <submittedName>
        <fullName evidence="2">Uncharacterized protein</fullName>
    </submittedName>
</protein>
<proteinExistence type="predicted"/>
<evidence type="ECO:0000256" key="1">
    <source>
        <dbReference type="SAM" id="MobiDB-lite"/>
    </source>
</evidence>
<sequence length="209" mass="22616">MAMIMKMTGGGGNKCDDDNEDDASGGGDADHSNGDDEGEMIIVLQHTIVASDGTTNINKEVSRASSPTPKRNPPQPSSQTSPIRGYQASPFAGEVPKSYIVKQGDKDSPVSSCSHQNRKTGGTPRRQPHNGGSPDAPIKVILRPSWHLLASPRGQREPALLGDTGRVSWVRAHLADCQRAQVLREGKEDYKLAFINQPIDRDNVPKDLW</sequence>
<gene>
    <name evidence="2" type="ORF">EYF80_049288</name>
</gene>
<feature type="region of interest" description="Disordered" evidence="1">
    <location>
        <begin position="102"/>
        <end position="134"/>
    </location>
</feature>
<evidence type="ECO:0000313" key="3">
    <source>
        <dbReference type="Proteomes" id="UP000314294"/>
    </source>
</evidence>
<accession>A0A4Z2FH97</accession>
<name>A0A4Z2FH97_9TELE</name>
<dbReference type="AlphaFoldDB" id="A0A4Z2FH97"/>
<keyword evidence="3" id="KW-1185">Reference proteome</keyword>
<dbReference type="Proteomes" id="UP000314294">
    <property type="component" value="Unassembled WGS sequence"/>
</dbReference>
<feature type="compositionally biased region" description="Polar residues" evidence="1">
    <location>
        <begin position="52"/>
        <end position="69"/>
    </location>
</feature>
<feature type="region of interest" description="Disordered" evidence="1">
    <location>
        <begin position="1"/>
        <end position="90"/>
    </location>
</feature>
<evidence type="ECO:0000313" key="2">
    <source>
        <dbReference type="EMBL" id="TNN40539.1"/>
    </source>
</evidence>
<organism evidence="2 3">
    <name type="scientific">Liparis tanakae</name>
    <name type="common">Tanaka's snailfish</name>
    <dbReference type="NCBI Taxonomy" id="230148"/>
    <lineage>
        <taxon>Eukaryota</taxon>
        <taxon>Metazoa</taxon>
        <taxon>Chordata</taxon>
        <taxon>Craniata</taxon>
        <taxon>Vertebrata</taxon>
        <taxon>Euteleostomi</taxon>
        <taxon>Actinopterygii</taxon>
        <taxon>Neopterygii</taxon>
        <taxon>Teleostei</taxon>
        <taxon>Neoteleostei</taxon>
        <taxon>Acanthomorphata</taxon>
        <taxon>Eupercaria</taxon>
        <taxon>Perciformes</taxon>
        <taxon>Cottioidei</taxon>
        <taxon>Cottales</taxon>
        <taxon>Liparidae</taxon>
        <taxon>Liparis</taxon>
    </lineage>
</organism>
<reference evidence="2 3" key="1">
    <citation type="submission" date="2019-03" db="EMBL/GenBank/DDBJ databases">
        <title>First draft genome of Liparis tanakae, snailfish: a comprehensive survey of snailfish specific genes.</title>
        <authorList>
            <person name="Kim W."/>
            <person name="Song I."/>
            <person name="Jeong J.-H."/>
            <person name="Kim D."/>
            <person name="Kim S."/>
            <person name="Ryu S."/>
            <person name="Song J.Y."/>
            <person name="Lee S.K."/>
        </authorList>
    </citation>
    <scope>NUCLEOTIDE SEQUENCE [LARGE SCALE GENOMIC DNA]</scope>
    <source>
        <tissue evidence="2">Muscle</tissue>
    </source>
</reference>
<comment type="caution">
    <text evidence="2">The sequence shown here is derived from an EMBL/GenBank/DDBJ whole genome shotgun (WGS) entry which is preliminary data.</text>
</comment>
<dbReference type="EMBL" id="SRLO01001180">
    <property type="protein sequence ID" value="TNN40539.1"/>
    <property type="molecule type" value="Genomic_DNA"/>
</dbReference>